<proteinExistence type="predicted"/>
<evidence type="ECO:0000256" key="1">
    <source>
        <dbReference type="SAM" id="Phobius"/>
    </source>
</evidence>
<keyword evidence="1" id="KW-1133">Transmembrane helix</keyword>
<evidence type="ECO:0000313" key="2">
    <source>
        <dbReference type="EMBL" id="OMJ65933.1"/>
    </source>
</evidence>
<feature type="transmembrane region" description="Helical" evidence="1">
    <location>
        <begin position="754"/>
        <end position="773"/>
    </location>
</feature>
<dbReference type="EMBL" id="MPUH01001883">
    <property type="protein sequence ID" value="OMJ65933.1"/>
    <property type="molecule type" value="Genomic_DNA"/>
</dbReference>
<keyword evidence="1" id="KW-0812">Transmembrane</keyword>
<dbReference type="AlphaFoldDB" id="A0A1R2AN21"/>
<evidence type="ECO:0000313" key="3">
    <source>
        <dbReference type="Proteomes" id="UP000187209"/>
    </source>
</evidence>
<dbReference type="SUPFAM" id="SSF53822">
    <property type="entry name" value="Periplasmic binding protein-like I"/>
    <property type="match status" value="2"/>
</dbReference>
<feature type="transmembrane region" description="Helical" evidence="1">
    <location>
        <begin position="848"/>
        <end position="870"/>
    </location>
</feature>
<comment type="caution">
    <text evidence="2">The sequence shown here is derived from an EMBL/GenBank/DDBJ whole genome shotgun (WGS) entry which is preliminary data.</text>
</comment>
<sequence length="1124" mass="130605">MWVFFVLIRHVLCFKEKQLLLIASEKTSSDMLGKFSDQTIIVKSNFYELYHSFESLADDEFLLLVDISNDKSYINIFDTYSTEKHMPYITLSIMKSKSNFSGRYSFKSSLFDQFQKLSNLIKLLGWEEYSVLYSSNPQDIELSDLIKQQSKDNFFSFISYSEDITDNNADILIRTLVKAKGIRKLLIIDTSSAVATIQTAIKNRNLLKAENYFLFVTDDIRKIYIEGALVMSTQGQEKSESYEEYIKITIDKVINSIKLQESIVFEIYDIMKKIYPNNVIREYSLYNIQGEDLIEVGVYNDDFEIIKEIIYPGNITYVSQEKKTTPIRFSMANGTSELTTNETFKINADWYRGSIYAVYKSNLLKEIPNFMIELFPTDCGNMYYEFDLSYECFKPIIDQLGVVYLTSGWGVGALGNAITLKSFNKFIPQISPTVQVEQLGNKTFLPEFIKLTVSLNESISNAFYLMRAFNWHSCNIFVSSDPIHYAFYPQLLIYLQDLKFTFANSEDKRIIPKNYTRKDFEKYRSYFEEAKNNRCRVYFIYALNFDYILEGLYDVGLRKGDVIIISSDISSIDAANADIEEQYMNKRAELIEGTFVISYKEWNGELGKQLYKEMSAKFQSVSRMCMTYDAVTVAKETIKYLIQTGNDYEDLELIAKTMRNSKVLGCLGNIYFAKDSNSRESALFIFQQILKNKTSNEWYYQDIIVIDKYSSTTMVYLADIVWPTGNFSSSTLFRPKLKCPFDSYMPKLSSSGITLFWCMTIFIFITTMIANYFSYKHYSGEIISLVQEKSPTLSDLIFLTSIYINFVQFFALAPSNNYFKSTFKNVFVLLSLNFLSYFDVYFSNFWFYIYFLLSFCAIWISICIIVSKNLHIMLRSLPVFGKIKDLSQTLFPFIANVSLIPVLSMLLEVFICKETIGDNLTDSFLSRDCTTFCYEGFHMIIAIIVMLFLLAFIGCIVYYRSMWEKIQGSLNLGTKPGYLNLLSMFQVFIVIFENCLKIQSQKNAGVATSVSIFVLLLFSVRIQPYNYTRLNRIWFFLLSLALWHNIICTIFLEVQNFYMWMLGEYIGLAIITAIFTLYIKKAPMLLKGGKSIKVTRLLLFQFGKVESKYVFKDRKKKGEDFSRR</sequence>
<keyword evidence="1" id="KW-0472">Membrane</keyword>
<dbReference type="OrthoDB" id="5984008at2759"/>
<reference evidence="2 3" key="1">
    <citation type="submission" date="2016-11" db="EMBL/GenBank/DDBJ databases">
        <title>The macronuclear genome of Stentor coeruleus: a giant cell with tiny introns.</title>
        <authorList>
            <person name="Slabodnick M."/>
            <person name="Ruby J.G."/>
            <person name="Reiff S.B."/>
            <person name="Swart E.C."/>
            <person name="Gosai S."/>
            <person name="Prabakaran S."/>
            <person name="Witkowska E."/>
            <person name="Larue G.E."/>
            <person name="Fisher S."/>
            <person name="Freeman R.M."/>
            <person name="Gunawardena J."/>
            <person name="Chu W."/>
            <person name="Stover N.A."/>
            <person name="Gregory B.D."/>
            <person name="Nowacki M."/>
            <person name="Derisi J."/>
            <person name="Roy S.W."/>
            <person name="Marshall W.F."/>
            <person name="Sood P."/>
        </authorList>
    </citation>
    <scope>NUCLEOTIDE SEQUENCE [LARGE SCALE GENOMIC DNA]</scope>
    <source>
        <strain evidence="2">WM001</strain>
    </source>
</reference>
<keyword evidence="3" id="KW-1185">Reference proteome</keyword>
<feature type="transmembrane region" description="Helical" evidence="1">
    <location>
        <begin position="890"/>
        <end position="911"/>
    </location>
</feature>
<protein>
    <submittedName>
        <fullName evidence="2">Uncharacterized protein</fullName>
    </submittedName>
</protein>
<dbReference type="Gene3D" id="3.40.50.2300">
    <property type="match status" value="2"/>
</dbReference>
<accession>A0A1R2AN21</accession>
<feature type="transmembrane region" description="Helical" evidence="1">
    <location>
        <begin position="1034"/>
        <end position="1052"/>
    </location>
</feature>
<feature type="transmembrane region" description="Helical" evidence="1">
    <location>
        <begin position="793"/>
        <end position="813"/>
    </location>
</feature>
<feature type="transmembrane region" description="Helical" evidence="1">
    <location>
        <begin position="937"/>
        <end position="959"/>
    </location>
</feature>
<organism evidence="2 3">
    <name type="scientific">Stentor coeruleus</name>
    <dbReference type="NCBI Taxonomy" id="5963"/>
    <lineage>
        <taxon>Eukaryota</taxon>
        <taxon>Sar</taxon>
        <taxon>Alveolata</taxon>
        <taxon>Ciliophora</taxon>
        <taxon>Postciliodesmatophora</taxon>
        <taxon>Heterotrichea</taxon>
        <taxon>Heterotrichida</taxon>
        <taxon>Stentoridae</taxon>
        <taxon>Stentor</taxon>
    </lineage>
</organism>
<gene>
    <name evidence="2" type="ORF">SteCoe_37407</name>
</gene>
<feature type="transmembrane region" description="Helical" evidence="1">
    <location>
        <begin position="979"/>
        <end position="999"/>
    </location>
</feature>
<dbReference type="InterPro" id="IPR028082">
    <property type="entry name" value="Peripla_BP_I"/>
</dbReference>
<dbReference type="Proteomes" id="UP000187209">
    <property type="component" value="Unassembled WGS sequence"/>
</dbReference>
<feature type="transmembrane region" description="Helical" evidence="1">
    <location>
        <begin position="1005"/>
        <end position="1022"/>
    </location>
</feature>
<name>A0A1R2AN21_9CILI</name>
<feature type="transmembrane region" description="Helical" evidence="1">
    <location>
        <begin position="1058"/>
        <end position="1079"/>
    </location>
</feature>